<dbReference type="InterPro" id="IPR044743">
    <property type="entry name" value="Ubl_USP48"/>
</dbReference>
<dbReference type="PROSITE" id="PS00972">
    <property type="entry name" value="USP_1"/>
    <property type="match status" value="1"/>
</dbReference>
<keyword evidence="7" id="KW-0378">Hydrolase</keyword>
<keyword evidence="8" id="KW-0788">Thiol protease</keyword>
<dbReference type="GO" id="GO:0005634">
    <property type="term" value="C:nucleus"/>
    <property type="evidence" value="ECO:0007669"/>
    <property type="project" value="UniProtKB-SubCell"/>
</dbReference>
<feature type="compositionally biased region" description="Low complexity" evidence="10">
    <location>
        <begin position="881"/>
        <end position="893"/>
    </location>
</feature>
<evidence type="ECO:0000256" key="8">
    <source>
        <dbReference type="ARBA" id="ARBA00022807"/>
    </source>
</evidence>
<evidence type="ECO:0000313" key="14">
    <source>
        <dbReference type="Proteomes" id="UP000318571"/>
    </source>
</evidence>
<feature type="compositionally biased region" description="Acidic residues" evidence="10">
    <location>
        <begin position="66"/>
        <end position="81"/>
    </location>
</feature>
<dbReference type="GO" id="GO:0004197">
    <property type="term" value="F:cysteine-type endopeptidase activity"/>
    <property type="evidence" value="ECO:0007669"/>
    <property type="project" value="InterPro"/>
</dbReference>
<dbReference type="SUPFAM" id="SSF54001">
    <property type="entry name" value="Cysteine proteinases"/>
    <property type="match status" value="1"/>
</dbReference>
<feature type="region of interest" description="Disordered" evidence="10">
    <location>
        <begin position="1172"/>
        <end position="1243"/>
    </location>
</feature>
<dbReference type="GO" id="GO:0016579">
    <property type="term" value="P:protein deubiquitination"/>
    <property type="evidence" value="ECO:0007669"/>
    <property type="project" value="InterPro"/>
</dbReference>
<evidence type="ECO:0000256" key="7">
    <source>
        <dbReference type="ARBA" id="ARBA00022801"/>
    </source>
</evidence>
<feature type="compositionally biased region" description="Basic and acidic residues" evidence="10">
    <location>
        <begin position="894"/>
        <end position="907"/>
    </location>
</feature>
<comment type="catalytic activity">
    <reaction evidence="1">
        <text>Thiol-dependent hydrolysis of ester, thioester, amide, peptide and isopeptide bonds formed by the C-terminal Gly of ubiquitin (a 76-residue protein attached to proteins as an intracellular targeting signal).</text>
        <dbReference type="EC" id="3.4.19.12"/>
    </reaction>
</comment>
<dbReference type="InterPro" id="IPR033841">
    <property type="entry name" value="Pep_USP48"/>
</dbReference>
<comment type="subcellular location">
    <subcellularLocation>
        <location evidence="2">Nucleus</location>
    </subcellularLocation>
</comment>
<dbReference type="PROSITE" id="PS00973">
    <property type="entry name" value="USP_2"/>
    <property type="match status" value="1"/>
</dbReference>
<keyword evidence="14" id="KW-1185">Reference proteome</keyword>
<dbReference type="InterPro" id="IPR028889">
    <property type="entry name" value="USP"/>
</dbReference>
<keyword evidence="5" id="KW-0645">Protease</keyword>
<gene>
    <name evidence="13" type="ORF">TCAL_10043</name>
</gene>
<dbReference type="OMA" id="KELKIQX"/>
<dbReference type="InterPro" id="IPR038765">
    <property type="entry name" value="Papain-like_cys_pep_sf"/>
</dbReference>
<evidence type="ECO:0000256" key="4">
    <source>
        <dbReference type="ARBA" id="ARBA00012759"/>
    </source>
</evidence>
<evidence type="ECO:0000256" key="1">
    <source>
        <dbReference type="ARBA" id="ARBA00000707"/>
    </source>
</evidence>
<feature type="compositionally biased region" description="Polar residues" evidence="10">
    <location>
        <begin position="782"/>
        <end position="792"/>
    </location>
</feature>
<feature type="region of interest" description="Disordered" evidence="10">
    <location>
        <begin position="57"/>
        <end position="81"/>
    </location>
</feature>
<dbReference type="InterPro" id="IPR000626">
    <property type="entry name" value="Ubiquitin-like_dom"/>
</dbReference>
<feature type="compositionally biased region" description="Low complexity" evidence="10">
    <location>
        <begin position="1213"/>
        <end position="1223"/>
    </location>
</feature>
<dbReference type="PROSITE" id="PS50235">
    <property type="entry name" value="USP_3"/>
    <property type="match status" value="1"/>
</dbReference>
<dbReference type="InterPro" id="IPR001394">
    <property type="entry name" value="Peptidase_C19_UCH"/>
</dbReference>
<keyword evidence="6" id="KW-0833">Ubl conjugation pathway</keyword>
<dbReference type="CDD" id="cd02668">
    <property type="entry name" value="Peptidase_C19L"/>
    <property type="match status" value="1"/>
</dbReference>
<dbReference type="EC" id="3.4.19.12" evidence="4"/>
<feature type="domain" description="USP" evidence="12">
    <location>
        <begin position="95"/>
        <end position="430"/>
    </location>
</feature>
<dbReference type="PROSITE" id="PS50053">
    <property type="entry name" value="UBIQUITIN_2"/>
    <property type="match status" value="1"/>
</dbReference>
<dbReference type="SUPFAM" id="SSF54236">
    <property type="entry name" value="Ubiquitin-like"/>
    <property type="match status" value="1"/>
</dbReference>
<dbReference type="Gene3D" id="3.90.70.10">
    <property type="entry name" value="Cysteine proteinases"/>
    <property type="match status" value="1"/>
</dbReference>
<feature type="region of interest" description="Disordered" evidence="10">
    <location>
        <begin position="765"/>
        <end position="816"/>
    </location>
</feature>
<feature type="compositionally biased region" description="Acidic residues" evidence="10">
    <location>
        <begin position="496"/>
        <end position="513"/>
    </location>
</feature>
<evidence type="ECO:0000256" key="2">
    <source>
        <dbReference type="ARBA" id="ARBA00004123"/>
    </source>
</evidence>
<evidence type="ECO:0000259" key="11">
    <source>
        <dbReference type="PROSITE" id="PS50053"/>
    </source>
</evidence>
<dbReference type="PANTHER" id="PTHR24006">
    <property type="entry name" value="UBIQUITIN CARBOXYL-TERMINAL HYDROLASE"/>
    <property type="match status" value="1"/>
</dbReference>
<evidence type="ECO:0000256" key="6">
    <source>
        <dbReference type="ARBA" id="ARBA00022786"/>
    </source>
</evidence>
<feature type="compositionally biased region" description="Polar residues" evidence="10">
    <location>
        <begin position="409"/>
        <end position="418"/>
    </location>
</feature>
<protein>
    <recommendedName>
        <fullName evidence="4">ubiquitinyl hydrolase 1</fullName>
        <ecNumber evidence="4">3.4.19.12</ecNumber>
    </recommendedName>
</protein>
<evidence type="ECO:0000256" key="10">
    <source>
        <dbReference type="SAM" id="MobiDB-lite"/>
    </source>
</evidence>
<comment type="caution">
    <text evidence="13">The sequence shown here is derived from an EMBL/GenBank/DDBJ whole genome shotgun (WGS) entry which is preliminary data.</text>
</comment>
<dbReference type="InterPro" id="IPR050164">
    <property type="entry name" value="Peptidase_C19"/>
</dbReference>
<dbReference type="Pfam" id="PF00443">
    <property type="entry name" value="UCH"/>
    <property type="match status" value="1"/>
</dbReference>
<dbReference type="InterPro" id="IPR018200">
    <property type="entry name" value="USP_CS"/>
</dbReference>
<dbReference type="CDD" id="cd01795">
    <property type="entry name" value="Ubl_USP48"/>
    <property type="match status" value="1"/>
</dbReference>
<organism evidence="13 14">
    <name type="scientific">Tigriopus californicus</name>
    <name type="common">Marine copepod</name>
    <dbReference type="NCBI Taxonomy" id="6832"/>
    <lineage>
        <taxon>Eukaryota</taxon>
        <taxon>Metazoa</taxon>
        <taxon>Ecdysozoa</taxon>
        <taxon>Arthropoda</taxon>
        <taxon>Crustacea</taxon>
        <taxon>Multicrustacea</taxon>
        <taxon>Hexanauplia</taxon>
        <taxon>Copepoda</taxon>
        <taxon>Harpacticoida</taxon>
        <taxon>Harpacticidae</taxon>
        <taxon>Tigriopus</taxon>
    </lineage>
</organism>
<feature type="region of interest" description="Disordered" evidence="10">
    <location>
        <begin position="492"/>
        <end position="525"/>
    </location>
</feature>
<name>A0A553PQE3_TIGCA</name>
<evidence type="ECO:0000256" key="5">
    <source>
        <dbReference type="ARBA" id="ARBA00022670"/>
    </source>
</evidence>
<proteinExistence type="inferred from homology"/>
<dbReference type="EMBL" id="VCGU01000002">
    <property type="protein sequence ID" value="TRY79895.1"/>
    <property type="molecule type" value="Genomic_DNA"/>
</dbReference>
<dbReference type="GO" id="GO:0005829">
    <property type="term" value="C:cytosol"/>
    <property type="evidence" value="ECO:0007669"/>
    <property type="project" value="TreeGrafter"/>
</dbReference>
<accession>A0A553PQE3</accession>
<dbReference type="InterPro" id="IPR019954">
    <property type="entry name" value="Ubiquitin_CS"/>
</dbReference>
<feature type="region of interest" description="Disordered" evidence="10">
    <location>
        <begin position="1"/>
        <end position="26"/>
    </location>
</feature>
<feature type="region of interest" description="Disordered" evidence="10">
    <location>
        <begin position="387"/>
        <end position="418"/>
    </location>
</feature>
<dbReference type="Proteomes" id="UP000318571">
    <property type="component" value="Chromosome 6"/>
</dbReference>
<evidence type="ECO:0000313" key="13">
    <source>
        <dbReference type="EMBL" id="TRY79895.1"/>
    </source>
</evidence>
<dbReference type="PROSITE" id="PS00299">
    <property type="entry name" value="UBIQUITIN_1"/>
    <property type="match status" value="1"/>
</dbReference>
<dbReference type="GO" id="GO:0006508">
    <property type="term" value="P:proteolysis"/>
    <property type="evidence" value="ECO:0007669"/>
    <property type="project" value="UniProtKB-KW"/>
</dbReference>
<evidence type="ECO:0000256" key="9">
    <source>
        <dbReference type="ARBA" id="ARBA00023242"/>
    </source>
</evidence>
<keyword evidence="9" id="KW-0539">Nucleus</keyword>
<comment type="similarity">
    <text evidence="3">Belongs to the peptidase C19 family.</text>
</comment>
<feature type="compositionally biased region" description="Polar residues" evidence="10">
    <location>
        <begin position="1172"/>
        <end position="1184"/>
    </location>
</feature>
<feature type="domain" description="Ubiquitin-like" evidence="11">
    <location>
        <begin position="1230"/>
        <end position="1302"/>
    </location>
</feature>
<dbReference type="InterPro" id="IPR029071">
    <property type="entry name" value="Ubiquitin-like_domsf"/>
</dbReference>
<dbReference type="GO" id="GO:0004843">
    <property type="term" value="F:cysteine-type deubiquitinase activity"/>
    <property type="evidence" value="ECO:0007669"/>
    <property type="project" value="UniProtKB-EC"/>
</dbReference>
<dbReference type="STRING" id="6832.A0A553PQE3"/>
<reference evidence="13 14" key="1">
    <citation type="journal article" date="2018" name="Nat. Ecol. Evol.">
        <title>Genomic signatures of mitonuclear coevolution across populations of Tigriopus californicus.</title>
        <authorList>
            <person name="Barreto F.S."/>
            <person name="Watson E.T."/>
            <person name="Lima T.G."/>
            <person name="Willett C.S."/>
            <person name="Edmands S."/>
            <person name="Li W."/>
            <person name="Burton R.S."/>
        </authorList>
    </citation>
    <scope>NUCLEOTIDE SEQUENCE [LARGE SCALE GENOMIC DNA]</scope>
    <source>
        <strain evidence="13 14">San Diego</strain>
    </source>
</reference>
<evidence type="ECO:0000259" key="12">
    <source>
        <dbReference type="PROSITE" id="PS50235"/>
    </source>
</evidence>
<dbReference type="PANTHER" id="PTHR24006:SF722">
    <property type="entry name" value="UBIQUITIN CARBOXYL-TERMINAL HYDROLASE 48"/>
    <property type="match status" value="1"/>
</dbReference>
<evidence type="ECO:0000256" key="3">
    <source>
        <dbReference type="ARBA" id="ARBA00009085"/>
    </source>
</evidence>
<sequence length="1337" mass="151634">MKRERQVHPHGSGSPAADPVTSISPSLSGMSALQRRDFLEKRAWEWIEAVEDVDRDISEEEKWLDSDDSDDDDEDEDDDEGSDIALERRANSFPAGLLNLGNTCYVNSFLQIWFHNVNFRQALYEWDPEQDDEEGENETLLEAENYKPRGKVASLQALFAMMEAVDPNDFITKLGLDPQVQQDAQEFSKLFISLLESSLSNQKSLNVRSLIQNQFRGEYAYVTKCMACKRESSRPSFFYELDLTLQGNKTLKDCLEDFTKKEKLQGDNQYFCENCNAKKDATRCVRISQVPTVLNLQLNRFIFDMQTGQKKKLNSVVRFPEQLDMSEYLRKPPGSQVYTLTGVLMHVGAEANHGHYIAHIQDACTGQWYKFSDALVGRIWGKNPKLGSESDPFMMNGSSPTNGKRGPKGNNTGKGIQSSNNAYMLVYTEQNALIRIRAKEQEEQIKKTLVQNRALRAIQKKNQVFRRKLREEKRLKREEKWKRLEQYEDAVNRDEDILEDEEDEDDEDEETSSEDLSSPSEDEIDEDLQSGLADYTYVNGLVYPSNFPIYLRAYIEQDRRMLDEEIEESALCKQEQHEERMSIKHNLRDICEQMPYHETEDETGTDFEFIPTEWLMRYLDNPLMAADEPIETLDYLCMHGKLNLEKIFEVKVINVEVANRLCEDVTECRGRRLTHDALCKICVKNQCRRIQLVESTIRDAKAIIELSKKPVTDSGLAYWVGKMSLRNWRKIAKDDLNEDIQEEADNYDDEMDFIEIMEIGLASSKNDKAAPTSPELKDHLPNGTTPTQTQSPKSDDEPLSTKPAPANGSPDNPEEGKAQLDLEEVQTKLLKVGTDISVAKVNGNTPISTNLNAKMGGIEIHPTLANGNSSPVTNGHHRSKSSSTSSTSSTSSKVETHTAVKIKENGHSEPNNRPTSVVTYPLSQLHAERLHFNSDIVCEHGELSPLAANRRLVSSEVWTILKRYFPGTPSFERSHVTCPQCRASANQAARADEERRELAQAQKNALNDVLNERNRPSWSKATLNKVYLISRGFVQEWRSFIRSPSSKDPVRILGNDTLLCEHGGLVYPLDLDTESDYESVIFMVSEDEWGHIRKFFQVDHTISVVRNKEGPELLSSDPKVCAECLAKRKEQEELEKLCYTNVPVYVRRLTGSDKTPVFLDYKDPDFSSSDAITPTGRCATNGTPLNGHPPLKKQKMGESNGIASEAGPHAEENGTTTNNATVNSHHNPLIDVRRSHRRQKVRGEKEFIVSSSMLLRDFKIKIMESFKVAPFDQNLCVNGVYLEDSTKTLGELKVLPKSLIYLRPDEPSTNGPIDMDECWSMQHPEEGFKGTGLLSGM</sequence>
<feature type="region of interest" description="Disordered" evidence="10">
    <location>
        <begin position="862"/>
        <end position="915"/>
    </location>
</feature>